<dbReference type="PANTHER" id="PTHR23345:SF9">
    <property type="entry name" value="VITELLOGENIN-RELATED"/>
    <property type="match status" value="1"/>
</dbReference>
<dbReference type="PANTHER" id="PTHR23345">
    <property type="entry name" value="VITELLOGENIN-RELATED"/>
    <property type="match status" value="1"/>
</dbReference>
<dbReference type="Pfam" id="PF09175">
    <property type="entry name" value="Vit_b-sht_shell"/>
    <property type="match status" value="1"/>
</dbReference>
<keyword evidence="1" id="KW-0758">Storage protein</keyword>
<name>A0AAR2KZD7_PYGNA</name>
<dbReference type="SUPFAM" id="SSF56968">
    <property type="entry name" value="Lipovitellin-phosvitin complex, beta-sheet shell regions"/>
    <property type="match status" value="2"/>
</dbReference>
<dbReference type="AlphaFoldDB" id="A0AAR2KZD7"/>
<reference evidence="5" key="3">
    <citation type="submission" date="2025-09" db="UniProtKB">
        <authorList>
            <consortium name="Ensembl"/>
        </authorList>
    </citation>
    <scope>IDENTIFICATION</scope>
</reference>
<feature type="disulfide bond" evidence="3">
    <location>
        <begin position="66"/>
        <end position="92"/>
    </location>
</feature>
<dbReference type="GeneTree" id="ENSGT00530000064273"/>
<comment type="caution">
    <text evidence="3">Lacks conserved residue(s) required for the propagation of feature annotation.</text>
</comment>
<dbReference type="PROSITE" id="PS51211">
    <property type="entry name" value="VITELLOGENIN"/>
    <property type="match status" value="1"/>
</dbReference>
<dbReference type="GO" id="GO:0071391">
    <property type="term" value="P:cellular response to estrogen stimulus"/>
    <property type="evidence" value="ECO:0007669"/>
    <property type="project" value="TreeGrafter"/>
</dbReference>
<keyword evidence="2" id="KW-0325">Glycoprotein</keyword>
<dbReference type="InterPro" id="IPR001747">
    <property type="entry name" value="Vitellogenin_N"/>
</dbReference>
<dbReference type="InterPro" id="IPR015819">
    <property type="entry name" value="Lipid_transp_b-sht_shell"/>
</dbReference>
<proteinExistence type="predicted"/>
<evidence type="ECO:0000256" key="1">
    <source>
        <dbReference type="ARBA" id="ARBA00022761"/>
    </source>
</evidence>
<evidence type="ECO:0000256" key="3">
    <source>
        <dbReference type="PROSITE-ProRule" id="PRU00557"/>
    </source>
</evidence>
<reference evidence="5 6" key="1">
    <citation type="submission" date="2020-10" db="EMBL/GenBank/DDBJ databases">
        <title>Pygocentrus nattereri (red-bellied piranha) genome, fPygNat1, primary haplotype.</title>
        <authorList>
            <person name="Myers G."/>
            <person name="Meyer A."/>
            <person name="Karagic N."/>
            <person name="Pippel M."/>
            <person name="Winkler S."/>
            <person name="Tracey A."/>
            <person name="Wood J."/>
            <person name="Formenti G."/>
            <person name="Howe K."/>
            <person name="Fedrigo O."/>
            <person name="Jarvis E.D."/>
        </authorList>
    </citation>
    <scope>NUCLEOTIDE SEQUENCE [LARGE SCALE GENOMIC DNA]</scope>
</reference>
<sequence>MKVSFWAVCPRRVWYANGAVGKVFAPARVSAAALNVHRGVLTILQLNLKNTQNVYEMHEAGPHGVCKTHYMITEEEKTHEITVLKSKDLTNCHERVIKDTGFAHAEKCVECQQVKSNLLEDSIVPAFVIIVRAVRSDRKLGYQLAAYLDKPNLRAQLVLSSISNDQWKLCADGVLSSKHKARVGWGSECQDSSATVKAETGLHESSPAARFQLDWDKAPRLVTTAAMNAIRYFQKIQNHKYHVRLNHTVGIIIALPTKRSADVIVKTPRMTAAKMAMPLPFALPVEKDGSIPNIVFLLWLFKDLS</sequence>
<keyword evidence="3" id="KW-1015">Disulfide bond</keyword>
<dbReference type="GO" id="GO:0032355">
    <property type="term" value="P:response to estradiol"/>
    <property type="evidence" value="ECO:0007669"/>
    <property type="project" value="TreeGrafter"/>
</dbReference>
<dbReference type="SMART" id="SM01170">
    <property type="entry name" value="DUF1944"/>
    <property type="match status" value="1"/>
</dbReference>
<keyword evidence="6" id="KW-1185">Reference proteome</keyword>
<dbReference type="Pfam" id="PF01347">
    <property type="entry name" value="Vitellogenin_N"/>
    <property type="match status" value="1"/>
</dbReference>
<reference evidence="5" key="2">
    <citation type="submission" date="2025-08" db="UniProtKB">
        <authorList>
            <consortium name="Ensembl"/>
        </authorList>
    </citation>
    <scope>IDENTIFICATION</scope>
</reference>
<dbReference type="Proteomes" id="UP001501920">
    <property type="component" value="Chromosome 15"/>
</dbReference>
<evidence type="ECO:0000313" key="6">
    <source>
        <dbReference type="Proteomes" id="UP001501920"/>
    </source>
</evidence>
<dbReference type="Ensembl" id="ENSPNAT00000071018.1">
    <property type="protein sequence ID" value="ENSPNAP00000067496.1"/>
    <property type="gene ID" value="ENSPNAG00000036408.1"/>
</dbReference>
<dbReference type="GO" id="GO:0005319">
    <property type="term" value="F:lipid transporter activity"/>
    <property type="evidence" value="ECO:0007669"/>
    <property type="project" value="InterPro"/>
</dbReference>
<evidence type="ECO:0000259" key="4">
    <source>
        <dbReference type="PROSITE" id="PS51211"/>
    </source>
</evidence>
<dbReference type="InterPro" id="IPR050733">
    <property type="entry name" value="Vitellogenin/Apolipophorin"/>
</dbReference>
<protein>
    <recommendedName>
        <fullName evidence="4">Vitellogenin domain-containing protein</fullName>
    </recommendedName>
</protein>
<dbReference type="InterPro" id="IPR037088">
    <property type="entry name" value="Vitellinogen_b-sht_shell_sf"/>
</dbReference>
<dbReference type="GO" id="GO:0045735">
    <property type="term" value="F:nutrient reservoir activity"/>
    <property type="evidence" value="ECO:0007669"/>
    <property type="project" value="UniProtKB-KW"/>
</dbReference>
<dbReference type="Gene3D" id="2.20.90.10">
    <property type="entry name" value="Vitellinogen, beta-sheet shell domain"/>
    <property type="match status" value="1"/>
</dbReference>
<organism evidence="5 6">
    <name type="scientific">Pygocentrus nattereri</name>
    <name type="common">Red-bellied piranha</name>
    <dbReference type="NCBI Taxonomy" id="42514"/>
    <lineage>
        <taxon>Eukaryota</taxon>
        <taxon>Metazoa</taxon>
        <taxon>Chordata</taxon>
        <taxon>Craniata</taxon>
        <taxon>Vertebrata</taxon>
        <taxon>Euteleostomi</taxon>
        <taxon>Actinopterygii</taxon>
        <taxon>Neopterygii</taxon>
        <taxon>Teleostei</taxon>
        <taxon>Ostariophysi</taxon>
        <taxon>Characiformes</taxon>
        <taxon>Characoidei</taxon>
        <taxon>Pygocentrus</taxon>
    </lineage>
</organism>
<dbReference type="InterPro" id="IPR015258">
    <property type="entry name" value="Vitellinogen_b-sht_shell"/>
</dbReference>
<evidence type="ECO:0000256" key="2">
    <source>
        <dbReference type="ARBA" id="ARBA00023180"/>
    </source>
</evidence>
<evidence type="ECO:0000313" key="5">
    <source>
        <dbReference type="Ensembl" id="ENSPNAP00000067496.1"/>
    </source>
</evidence>
<feature type="domain" description="Vitellogenin" evidence="4">
    <location>
        <begin position="1"/>
        <end position="305"/>
    </location>
</feature>
<accession>A0AAR2KZD7</accession>
<feature type="disulfide bond" evidence="3">
    <location>
        <begin position="108"/>
        <end position="111"/>
    </location>
</feature>